<dbReference type="CDD" id="cd21631">
    <property type="entry name" value="RHH_CopG_NikR-like"/>
    <property type="match status" value="1"/>
</dbReference>
<sequence>MKRTNIYLDEEQAALLDQLAAQEGLSRAELIRRMLDKALTGGGDSTLEADVAVLNDSFGVACDIAWPVRETGDREEHLEQVWNRTQ</sequence>
<dbReference type="Gene3D" id="1.10.1220.10">
    <property type="entry name" value="Met repressor-like"/>
    <property type="match status" value="1"/>
</dbReference>
<dbReference type="EMBL" id="LZSF01000161">
    <property type="protein sequence ID" value="OBA86059.1"/>
    <property type="molecule type" value="Genomic_DNA"/>
</dbReference>
<dbReference type="AlphaFoldDB" id="A0A1A0MKQ8"/>
<dbReference type="RefSeq" id="WP_064859434.1">
    <property type="nucleotide sequence ID" value="NZ_LZSF01000161.1"/>
</dbReference>
<evidence type="ECO:0000313" key="2">
    <source>
        <dbReference type="EMBL" id="OBA86059.1"/>
    </source>
</evidence>
<feature type="domain" description="Ribbon-helix-helix protein CopG" evidence="1">
    <location>
        <begin position="2"/>
        <end position="39"/>
    </location>
</feature>
<protein>
    <submittedName>
        <fullName evidence="2">Antitoxin</fullName>
    </submittedName>
</protein>
<name>A0A1A0MKQ8_MYCMU</name>
<evidence type="ECO:0000259" key="1">
    <source>
        <dbReference type="Pfam" id="PF01402"/>
    </source>
</evidence>
<dbReference type="InterPro" id="IPR002145">
    <property type="entry name" value="CopG"/>
</dbReference>
<dbReference type="OrthoDB" id="4735215at2"/>
<accession>A0A1A0MKQ8</accession>
<dbReference type="InterPro" id="IPR013321">
    <property type="entry name" value="Arc_rbn_hlx_hlx"/>
</dbReference>
<gene>
    <name evidence="2" type="ORF">A5642_23210</name>
</gene>
<dbReference type="InterPro" id="IPR010985">
    <property type="entry name" value="Ribbon_hlx_hlx"/>
</dbReference>
<organism evidence="2 3">
    <name type="scientific">Mycolicibacterium mucogenicum</name>
    <name type="common">Mycobacterium mucogenicum</name>
    <dbReference type="NCBI Taxonomy" id="56689"/>
    <lineage>
        <taxon>Bacteria</taxon>
        <taxon>Bacillati</taxon>
        <taxon>Actinomycetota</taxon>
        <taxon>Actinomycetes</taxon>
        <taxon>Mycobacteriales</taxon>
        <taxon>Mycobacteriaceae</taxon>
        <taxon>Mycolicibacterium</taxon>
    </lineage>
</organism>
<comment type="caution">
    <text evidence="2">The sequence shown here is derived from an EMBL/GenBank/DDBJ whole genome shotgun (WGS) entry which is preliminary data.</text>
</comment>
<dbReference type="SUPFAM" id="SSF47598">
    <property type="entry name" value="Ribbon-helix-helix"/>
    <property type="match status" value="1"/>
</dbReference>
<evidence type="ECO:0000313" key="3">
    <source>
        <dbReference type="Proteomes" id="UP000093962"/>
    </source>
</evidence>
<dbReference type="GO" id="GO:0006355">
    <property type="term" value="P:regulation of DNA-templated transcription"/>
    <property type="evidence" value="ECO:0007669"/>
    <property type="project" value="InterPro"/>
</dbReference>
<proteinExistence type="predicted"/>
<reference evidence="2 3" key="1">
    <citation type="submission" date="2016-06" db="EMBL/GenBank/DDBJ databases">
        <authorList>
            <person name="Kjaerup R.B."/>
            <person name="Dalgaard T.S."/>
            <person name="Juul-Madsen H.R."/>
        </authorList>
    </citation>
    <scope>NUCLEOTIDE SEQUENCE [LARGE SCALE GENOMIC DNA]</scope>
    <source>
        <strain evidence="2 3">1199456.5</strain>
    </source>
</reference>
<dbReference type="Pfam" id="PF01402">
    <property type="entry name" value="RHH_1"/>
    <property type="match status" value="1"/>
</dbReference>
<dbReference type="Proteomes" id="UP000093962">
    <property type="component" value="Unassembled WGS sequence"/>
</dbReference>